<comment type="caution">
    <text evidence="2">The sequence shown here is derived from an EMBL/GenBank/DDBJ whole genome shotgun (WGS) entry which is preliminary data.</text>
</comment>
<protein>
    <submittedName>
        <fullName evidence="2">Putative amidase-like protein</fullName>
    </submittedName>
</protein>
<accession>A0A366E7Q2</accession>
<name>A0A366E7Q2_9BACI</name>
<dbReference type="RefSeq" id="WP_113868752.1">
    <property type="nucleotide sequence ID" value="NZ_BAABQN010000005.1"/>
</dbReference>
<proteinExistence type="predicted"/>
<dbReference type="OrthoDB" id="9812429at2"/>
<keyword evidence="3" id="KW-1185">Reference proteome</keyword>
<evidence type="ECO:0000259" key="1">
    <source>
        <dbReference type="Pfam" id="PF12671"/>
    </source>
</evidence>
<dbReference type="Pfam" id="PF12671">
    <property type="entry name" value="Amidase_6"/>
    <property type="match status" value="1"/>
</dbReference>
<evidence type="ECO:0000313" key="2">
    <source>
        <dbReference type="EMBL" id="RBO98327.1"/>
    </source>
</evidence>
<dbReference type="PANTHER" id="PTHR40032">
    <property type="entry name" value="EXPORTED PROTEIN-RELATED"/>
    <property type="match status" value="1"/>
</dbReference>
<dbReference type="STRING" id="200904.GCA_900168775_01125"/>
<dbReference type="Proteomes" id="UP000252254">
    <property type="component" value="Unassembled WGS sequence"/>
</dbReference>
<evidence type="ECO:0000313" key="3">
    <source>
        <dbReference type="Proteomes" id="UP000252254"/>
    </source>
</evidence>
<dbReference type="PANTHER" id="PTHR40032:SF1">
    <property type="entry name" value="EXPORTED PROTEIN"/>
    <property type="match status" value="1"/>
</dbReference>
<dbReference type="EMBL" id="QNRI01000005">
    <property type="protein sequence ID" value="RBO98327.1"/>
    <property type="molecule type" value="Genomic_DNA"/>
</dbReference>
<organism evidence="2 3">
    <name type="scientific">Paraliobacillus ryukyuensis</name>
    <dbReference type="NCBI Taxonomy" id="200904"/>
    <lineage>
        <taxon>Bacteria</taxon>
        <taxon>Bacillati</taxon>
        <taxon>Bacillota</taxon>
        <taxon>Bacilli</taxon>
        <taxon>Bacillales</taxon>
        <taxon>Bacillaceae</taxon>
        <taxon>Paraliobacillus</taxon>
    </lineage>
</organism>
<dbReference type="Gene3D" id="3.90.1720.10">
    <property type="entry name" value="endopeptidase domain like (from Nostoc punctiforme)"/>
    <property type="match status" value="1"/>
</dbReference>
<reference evidence="2 3" key="1">
    <citation type="submission" date="2018-06" db="EMBL/GenBank/DDBJ databases">
        <title>Genomic Encyclopedia of Type Strains, Phase IV (KMG-IV): sequencing the most valuable type-strain genomes for metagenomic binning, comparative biology and taxonomic classification.</title>
        <authorList>
            <person name="Goeker M."/>
        </authorList>
    </citation>
    <scope>NUCLEOTIDE SEQUENCE [LARGE SCALE GENOMIC DNA]</scope>
    <source>
        <strain evidence="2 3">DSM 15140</strain>
    </source>
</reference>
<gene>
    <name evidence="2" type="ORF">DES48_105178</name>
</gene>
<dbReference type="AlphaFoldDB" id="A0A366E7Q2"/>
<sequence>MTLANELTKYWEIQLDPTNKDNKVDNWVQYKKQIHSQRGNHIPHISGTGAIIGRLRLERHEVRVNYLLRVTFLVRQAHFFYHEEQLCEHQAIFYKGKLIEDKLVTTPISNEPKQIEQRSIAKNDRFSNQRFNYDRRAAVNYAERWWDDYNPAYKQFDVDCTNFVSQALHAGGAPMRGYPDRAKGWWYRDNNWSYSWAVAHSLRWYLSGSPQGLKGKEVDSANQLLPGDVICYDFEGDGKWNHNTIVVMKDQEGMPLVNAHTNNSRHRYWSYEDSYAWTPECQYKFFQIGVN</sequence>
<dbReference type="InterPro" id="IPR024301">
    <property type="entry name" value="Amidase_6"/>
</dbReference>
<feature type="domain" description="Putative amidase" evidence="1">
    <location>
        <begin position="132"/>
        <end position="278"/>
    </location>
</feature>